<dbReference type="PANTHER" id="PTHR30543:SF21">
    <property type="entry name" value="NAD(P)H-DEPENDENT FMN REDUCTASE LOT6"/>
    <property type="match status" value="1"/>
</dbReference>
<dbReference type="AlphaFoldDB" id="A0A921EMV6"/>
<evidence type="ECO:0000313" key="2">
    <source>
        <dbReference type="EMBL" id="HJE51288.1"/>
    </source>
</evidence>
<gene>
    <name evidence="2" type="ORF">K8V15_04820</name>
</gene>
<dbReference type="GO" id="GO:0005829">
    <property type="term" value="C:cytosol"/>
    <property type="evidence" value="ECO:0007669"/>
    <property type="project" value="TreeGrafter"/>
</dbReference>
<feature type="domain" description="NADPH-dependent FMN reductase-like" evidence="1">
    <location>
        <begin position="1"/>
        <end position="142"/>
    </location>
</feature>
<dbReference type="InterPro" id="IPR050712">
    <property type="entry name" value="NAD(P)H-dep_reductase"/>
</dbReference>
<dbReference type="Gene3D" id="3.40.50.360">
    <property type="match status" value="1"/>
</dbReference>
<dbReference type="InterPro" id="IPR005025">
    <property type="entry name" value="FMN_Rdtase-like_dom"/>
</dbReference>
<accession>A0A921EMV6</accession>
<dbReference type="SUPFAM" id="SSF52218">
    <property type="entry name" value="Flavoproteins"/>
    <property type="match status" value="1"/>
</dbReference>
<dbReference type="Pfam" id="PF03358">
    <property type="entry name" value="FMN_red"/>
    <property type="match status" value="1"/>
</dbReference>
<dbReference type="InterPro" id="IPR029039">
    <property type="entry name" value="Flavoprotein-like_sf"/>
</dbReference>
<proteinExistence type="predicted"/>
<comment type="caution">
    <text evidence="2">The sequence shown here is derived from an EMBL/GenBank/DDBJ whole genome shotgun (WGS) entry which is preliminary data.</text>
</comment>
<dbReference type="GO" id="GO:0010181">
    <property type="term" value="F:FMN binding"/>
    <property type="evidence" value="ECO:0007669"/>
    <property type="project" value="TreeGrafter"/>
</dbReference>
<dbReference type="PANTHER" id="PTHR30543">
    <property type="entry name" value="CHROMATE REDUCTASE"/>
    <property type="match status" value="1"/>
</dbReference>
<reference evidence="2" key="2">
    <citation type="submission" date="2021-09" db="EMBL/GenBank/DDBJ databases">
        <authorList>
            <person name="Gilroy R."/>
        </authorList>
    </citation>
    <scope>NUCLEOTIDE SEQUENCE</scope>
    <source>
        <strain evidence="2">ChiGjej3B3-7470</strain>
    </source>
</reference>
<reference evidence="2" key="1">
    <citation type="journal article" date="2021" name="PeerJ">
        <title>Extensive microbial diversity within the chicken gut microbiome revealed by metagenomics and culture.</title>
        <authorList>
            <person name="Gilroy R."/>
            <person name="Ravi A."/>
            <person name="Getino M."/>
            <person name="Pursley I."/>
            <person name="Horton D.L."/>
            <person name="Alikhan N.F."/>
            <person name="Baker D."/>
            <person name="Gharbi K."/>
            <person name="Hall N."/>
            <person name="Watson M."/>
            <person name="Adriaenssens E.M."/>
            <person name="Foster-Nyarko E."/>
            <person name="Jarju S."/>
            <person name="Secka A."/>
            <person name="Antonio M."/>
            <person name="Oren A."/>
            <person name="Chaudhuri R.R."/>
            <person name="La Ragione R."/>
            <person name="Hildebrand F."/>
            <person name="Pallen M.J."/>
        </authorList>
    </citation>
    <scope>NUCLEOTIDE SEQUENCE</scope>
    <source>
        <strain evidence="2">ChiGjej3B3-7470</strain>
    </source>
</reference>
<organism evidence="2 3">
    <name type="scientific">Tessaracoccus flavescens</name>
    <dbReference type="NCBI Taxonomy" id="399497"/>
    <lineage>
        <taxon>Bacteria</taxon>
        <taxon>Bacillati</taxon>
        <taxon>Actinomycetota</taxon>
        <taxon>Actinomycetes</taxon>
        <taxon>Propionibacteriales</taxon>
        <taxon>Propionibacteriaceae</taxon>
        <taxon>Tessaracoccus</taxon>
    </lineage>
</organism>
<evidence type="ECO:0000259" key="1">
    <source>
        <dbReference type="Pfam" id="PF03358"/>
    </source>
</evidence>
<dbReference type="EMBL" id="DYZF01000119">
    <property type="protein sequence ID" value="HJE51288.1"/>
    <property type="molecule type" value="Genomic_DNA"/>
</dbReference>
<sequence length="183" mass="20460">MKIAILTSTVRPGRNSIKVAEWVKENAPQIDGVEFELVDIAEYDLPLYDEPMPAAYGQYANEHTKKWAAKVAEFDGYVFVTAEYNHAAPSALLNAIAYPYQEWNNKAAAFVGFGSLGGARAVENLRLVAAEIQLADVRQGVYLSLFDDFENFADCKPRENQLEALGTMFEQLISWSKAMKTLR</sequence>
<evidence type="ECO:0000313" key="3">
    <source>
        <dbReference type="Proteomes" id="UP000712713"/>
    </source>
</evidence>
<name>A0A921EMV6_9ACTN</name>
<protein>
    <submittedName>
        <fullName evidence="2">NAD(P)H-dependent oxidoreductase</fullName>
    </submittedName>
</protein>
<dbReference type="Proteomes" id="UP000712713">
    <property type="component" value="Unassembled WGS sequence"/>
</dbReference>
<dbReference type="GO" id="GO:0016491">
    <property type="term" value="F:oxidoreductase activity"/>
    <property type="evidence" value="ECO:0007669"/>
    <property type="project" value="InterPro"/>
</dbReference>